<evidence type="ECO:0000259" key="2">
    <source>
        <dbReference type="Pfam" id="PF13609"/>
    </source>
</evidence>
<feature type="signal peptide" evidence="1">
    <location>
        <begin position="1"/>
        <end position="22"/>
    </location>
</feature>
<keyword evidence="1" id="KW-0732">Signal</keyword>
<keyword evidence="4" id="KW-1185">Reference proteome</keyword>
<dbReference type="Gene3D" id="2.40.160.10">
    <property type="entry name" value="Porin"/>
    <property type="match status" value="1"/>
</dbReference>
<dbReference type="InterPro" id="IPR033900">
    <property type="entry name" value="Gram_neg_porin_domain"/>
</dbReference>
<evidence type="ECO:0000313" key="4">
    <source>
        <dbReference type="Proteomes" id="UP000661077"/>
    </source>
</evidence>
<feature type="domain" description="Porin" evidence="2">
    <location>
        <begin position="7"/>
        <end position="339"/>
    </location>
</feature>
<gene>
    <name evidence="3" type="ORF">JM946_24140</name>
</gene>
<reference evidence="3 4" key="1">
    <citation type="journal article" date="2021" name="Int. J. Syst. Evol. Microbiol.">
        <title>Steroidobacter gossypii sp. nov., isolated from soil of cotton cropping field.</title>
        <authorList>
            <person name="Huang R."/>
            <person name="Yang S."/>
            <person name="Zhen C."/>
            <person name="Liu W."/>
        </authorList>
    </citation>
    <scope>NUCLEOTIDE SEQUENCE [LARGE SCALE GENOMIC DNA]</scope>
    <source>
        <strain evidence="3 4">S1-65</strain>
    </source>
</reference>
<evidence type="ECO:0000256" key="1">
    <source>
        <dbReference type="SAM" id="SignalP"/>
    </source>
</evidence>
<sequence length="380" mass="42099">MIRKLTALSLLGMAAHSASVQALDFDPSIFTVNGFGTLGAVYSSEDNATYSGPGFNPRGAGGDDRISTDVDSRLGIQVLGKFSSKLTATLQIISEQDYQGKYAPHVEWANIKYEITPDFSVRLGRTAMPSYLFSDSRKVGYAIPWVRAPHEVYDLLPITNSDGLDVSYKFQTGAVGHTLQALYGENVTDINDAFVGKAKHVWGVFDALSVGDLVVKLTYQEQKLYYNTYQTPNPLQAEPAQVEFTALGVHYDPGQYFVGGEWAHLVIEDQLFSRDVEAWYVTGGYRFGELTSYVTVADHNPKTTAFLGGWDTQQRSYALGARWDFMSKFNLKAEYQYVDLPAGSQGLLDVPTDPITFRPTPDYVPGENFSLISLQINFVF</sequence>
<accession>A0ABS1X3N2</accession>
<dbReference type="Proteomes" id="UP000661077">
    <property type="component" value="Unassembled WGS sequence"/>
</dbReference>
<dbReference type="RefSeq" id="WP_203169952.1">
    <property type="nucleotide sequence ID" value="NZ_JAEVLS010000006.1"/>
</dbReference>
<name>A0ABS1X3N2_9GAMM</name>
<dbReference type="EMBL" id="JAEVLS010000006">
    <property type="protein sequence ID" value="MBM0107837.1"/>
    <property type="molecule type" value="Genomic_DNA"/>
</dbReference>
<evidence type="ECO:0000313" key="3">
    <source>
        <dbReference type="EMBL" id="MBM0107837.1"/>
    </source>
</evidence>
<comment type="caution">
    <text evidence="3">The sequence shown here is derived from an EMBL/GenBank/DDBJ whole genome shotgun (WGS) entry which is preliminary data.</text>
</comment>
<dbReference type="InterPro" id="IPR023614">
    <property type="entry name" value="Porin_dom_sf"/>
</dbReference>
<organism evidence="3 4">
    <name type="scientific">Steroidobacter gossypii</name>
    <dbReference type="NCBI Taxonomy" id="2805490"/>
    <lineage>
        <taxon>Bacteria</taxon>
        <taxon>Pseudomonadati</taxon>
        <taxon>Pseudomonadota</taxon>
        <taxon>Gammaproteobacteria</taxon>
        <taxon>Steroidobacterales</taxon>
        <taxon>Steroidobacteraceae</taxon>
        <taxon>Steroidobacter</taxon>
    </lineage>
</organism>
<feature type="chain" id="PRO_5046150045" evidence="1">
    <location>
        <begin position="23"/>
        <end position="380"/>
    </location>
</feature>
<protein>
    <submittedName>
        <fullName evidence="3">Porin</fullName>
    </submittedName>
</protein>
<dbReference type="SUPFAM" id="SSF56935">
    <property type="entry name" value="Porins"/>
    <property type="match status" value="1"/>
</dbReference>
<dbReference type="Pfam" id="PF13609">
    <property type="entry name" value="Porin_4"/>
    <property type="match status" value="1"/>
</dbReference>
<proteinExistence type="predicted"/>